<evidence type="ECO:0000313" key="6">
    <source>
        <dbReference type="Proteomes" id="UP000319257"/>
    </source>
</evidence>
<evidence type="ECO:0000256" key="2">
    <source>
        <dbReference type="ARBA" id="ARBA00023002"/>
    </source>
</evidence>
<dbReference type="FunFam" id="1.10.540.10:FF:000025">
    <property type="entry name" value="Related to Dibenzothiophene desulfurization enzyme C"/>
    <property type="match status" value="1"/>
</dbReference>
<evidence type="ECO:0000313" key="5">
    <source>
        <dbReference type="EMBL" id="TPX11727.1"/>
    </source>
</evidence>
<dbReference type="Gene3D" id="1.25.40.20">
    <property type="entry name" value="Ankyrin repeat-containing domain"/>
    <property type="match status" value="4"/>
</dbReference>
<dbReference type="Pfam" id="PF08028">
    <property type="entry name" value="Acyl-CoA_dh_2"/>
    <property type="match status" value="1"/>
</dbReference>
<dbReference type="InParanoid" id="A0A507AW89"/>
<dbReference type="Gene3D" id="2.40.110.10">
    <property type="entry name" value="Butyryl-CoA Dehydrogenase, subunit A, domain 2"/>
    <property type="match status" value="1"/>
</dbReference>
<dbReference type="InterPro" id="IPR051616">
    <property type="entry name" value="Cul2-RING_E3_ligase_SR"/>
</dbReference>
<dbReference type="Gene3D" id="1.10.540.10">
    <property type="entry name" value="Acyl-CoA dehydrogenase/oxidase, N-terminal domain"/>
    <property type="match status" value="1"/>
</dbReference>
<dbReference type="OrthoDB" id="5356974at2759"/>
<keyword evidence="2" id="KW-0560">Oxidoreductase</keyword>
<dbReference type="FunFam" id="2.40.110.10:FF:000020">
    <property type="entry name" value="Putative acyl-CoA dehydrogenase YdbM"/>
    <property type="match status" value="1"/>
</dbReference>
<evidence type="ECO:0000256" key="1">
    <source>
        <dbReference type="ARBA" id="ARBA00022630"/>
    </source>
</evidence>
<keyword evidence="6" id="KW-1185">Reference proteome</keyword>
<accession>A0A507AW89</accession>
<dbReference type="Pfam" id="PF12796">
    <property type="entry name" value="Ank_2"/>
    <property type="match status" value="3"/>
</dbReference>
<dbReference type="Proteomes" id="UP000319257">
    <property type="component" value="Unassembled WGS sequence"/>
</dbReference>
<feature type="repeat" description="ANK" evidence="3">
    <location>
        <begin position="453"/>
        <end position="481"/>
    </location>
</feature>
<dbReference type="Pfam" id="PF13637">
    <property type="entry name" value="Ank_4"/>
    <property type="match status" value="1"/>
</dbReference>
<dbReference type="SUPFAM" id="SSF47203">
    <property type="entry name" value="Acyl-CoA dehydrogenase C-terminal domain-like"/>
    <property type="match status" value="1"/>
</dbReference>
<feature type="repeat" description="ANK" evidence="3">
    <location>
        <begin position="681"/>
        <end position="714"/>
    </location>
</feature>
<feature type="repeat" description="ANK" evidence="3">
    <location>
        <begin position="582"/>
        <end position="615"/>
    </location>
</feature>
<dbReference type="InterPro" id="IPR002110">
    <property type="entry name" value="Ankyrin_rpt"/>
</dbReference>
<dbReference type="STRING" id="1093900.A0A507AW89"/>
<dbReference type="InterPro" id="IPR036250">
    <property type="entry name" value="AcylCo_DH-like_C"/>
</dbReference>
<dbReference type="RefSeq" id="XP_030993438.1">
    <property type="nucleotide sequence ID" value="XM_031142211.1"/>
</dbReference>
<name>A0A507AW89_9PEZI</name>
<feature type="repeat" description="ANK" evidence="3">
    <location>
        <begin position="516"/>
        <end position="548"/>
    </location>
</feature>
<dbReference type="GO" id="GO:0050660">
    <property type="term" value="F:flavin adenine dinucleotide binding"/>
    <property type="evidence" value="ECO:0007669"/>
    <property type="project" value="InterPro"/>
</dbReference>
<dbReference type="InterPro" id="IPR009100">
    <property type="entry name" value="AcylCoA_DH/oxidase_NM_dom_sf"/>
</dbReference>
<dbReference type="AlphaFoldDB" id="A0A507AW89"/>
<dbReference type="InterPro" id="IPR036770">
    <property type="entry name" value="Ankyrin_rpt-contain_sf"/>
</dbReference>
<evidence type="ECO:0000256" key="3">
    <source>
        <dbReference type="PROSITE-ProRule" id="PRU00023"/>
    </source>
</evidence>
<evidence type="ECO:0000259" key="4">
    <source>
        <dbReference type="Pfam" id="PF08028"/>
    </source>
</evidence>
<feature type="repeat" description="ANK" evidence="3">
    <location>
        <begin position="715"/>
        <end position="747"/>
    </location>
</feature>
<protein>
    <recommendedName>
        <fullName evidence="4">Acyl-CoA dehydrogenase C-terminal domain-containing protein</fullName>
    </recommendedName>
</protein>
<feature type="repeat" description="ANK" evidence="3">
    <location>
        <begin position="748"/>
        <end position="780"/>
    </location>
</feature>
<organism evidence="5 6">
    <name type="scientific">Thyridium curvatum</name>
    <dbReference type="NCBI Taxonomy" id="1093900"/>
    <lineage>
        <taxon>Eukaryota</taxon>
        <taxon>Fungi</taxon>
        <taxon>Dikarya</taxon>
        <taxon>Ascomycota</taxon>
        <taxon>Pezizomycotina</taxon>
        <taxon>Sordariomycetes</taxon>
        <taxon>Sordariomycetidae</taxon>
        <taxon>Thyridiales</taxon>
        <taxon>Thyridiaceae</taxon>
        <taxon>Thyridium</taxon>
    </lineage>
</organism>
<dbReference type="Gene3D" id="1.20.140.10">
    <property type="entry name" value="Butyryl-CoA Dehydrogenase, subunit A, domain 3"/>
    <property type="match status" value="1"/>
</dbReference>
<reference evidence="5 6" key="1">
    <citation type="submission" date="2019-06" db="EMBL/GenBank/DDBJ databases">
        <title>Draft genome sequence of the filamentous fungus Phialemoniopsis curvata isolated from diesel fuel.</title>
        <authorList>
            <person name="Varaljay V.A."/>
            <person name="Lyon W.J."/>
            <person name="Crouch A.L."/>
            <person name="Drake C.E."/>
            <person name="Hollomon J.M."/>
            <person name="Nadeau L.J."/>
            <person name="Nunn H.S."/>
            <person name="Stevenson B.S."/>
            <person name="Bojanowski C.L."/>
            <person name="Crookes-Goodson W.J."/>
        </authorList>
    </citation>
    <scope>NUCLEOTIDE SEQUENCE [LARGE SCALE GENOMIC DNA]</scope>
    <source>
        <strain evidence="5 6">D216</strain>
    </source>
</reference>
<dbReference type="SUPFAM" id="SSF48403">
    <property type="entry name" value="Ankyrin repeat"/>
    <property type="match status" value="1"/>
</dbReference>
<dbReference type="GeneID" id="41974911"/>
<dbReference type="GO" id="GO:0016627">
    <property type="term" value="F:oxidoreductase activity, acting on the CH-CH group of donors"/>
    <property type="evidence" value="ECO:0007669"/>
    <property type="project" value="InterPro"/>
</dbReference>
<dbReference type="PANTHER" id="PTHR46224">
    <property type="entry name" value="ANKYRIN REPEAT FAMILY PROTEIN"/>
    <property type="match status" value="1"/>
</dbReference>
<dbReference type="InterPro" id="IPR046373">
    <property type="entry name" value="Acyl-CoA_Oxase/DH_mid-dom_sf"/>
</dbReference>
<feature type="repeat" description="ANK" evidence="3">
    <location>
        <begin position="549"/>
        <end position="581"/>
    </location>
</feature>
<dbReference type="EMBL" id="SKBQ01000046">
    <property type="protein sequence ID" value="TPX11727.1"/>
    <property type="molecule type" value="Genomic_DNA"/>
</dbReference>
<sequence>MASNARSVPQTDPKVYDTYASQWAELPADEAAWLQRAQEVSNVLAEDAGLRERENKSPRAEVALLKHSGLLKVLGLKKYGGGEQPWSVGYKVIRKVAEGDGSLGMLLGYHLLWSTTANVVGTAEQADRIQKLIISNNYFVGGAVNPRDQDLRITSDGDDIVFNGFKFFNTGGVVSDLTVLEGSYEDTNDHIFAFVKTEQPGIQFSHDWNNVGLRLTESGSVKIDKVKAPWADALGWDAAKKKPDPSILGIPFATLLLPTIQLVFSNFYIGIAWGALSEASAYTNKSTRAWPYGGDNKERPQDEFYILSTYGNFLAHLRAVTALADKAGEEVTSLYNNSGSAEDRSKVTAEARGEAAVWVASVKVVATDTGLRVTSGLFEVTGAKATATKVGLDRFWRDVRTHTLHDPVSYKNRELGRYQLLRELPEPTCSPACTAFATDKMPFIISPEPVIPPIFTAALHGDYDGVKRLIREGADVNAINPNTNLTALHVASSREDYRIVRVLLEADADPSATDELGHTPLFEAVSNGKILSARLLIAAGASINVKGYEENTLLHAAAGGGYKNITRLLVKEGAEVDAVNADGETPLHSAARRGAGPEIVKFLLDAGANLEARTKTGSTPLLSAEGYDDEVELLLRKGADVTAVSDDGMTALHMAAKHSVCEQLKLILDTKAIDVNAKTADGYTPLHFTAQTPVNEDMNLQLLDAGADIDATNKDGDTALHIAAKQYPNTSLKILLARGADIEKANNIGATALHVAACTGSVAPLDALLEAGANPGALDMRGLTPRHHAIWAKEDYYRTQRKDWEETGFQSENFSDQEWGQVHEYASVWDDIAAKLLAAEDQ</sequence>
<feature type="domain" description="Acyl-CoA dehydrogenase C-terminal" evidence="4">
    <location>
        <begin position="262"/>
        <end position="406"/>
    </location>
</feature>
<dbReference type="PROSITE" id="PS50297">
    <property type="entry name" value="ANK_REP_REGION"/>
    <property type="match status" value="7"/>
</dbReference>
<dbReference type="InterPro" id="IPR037069">
    <property type="entry name" value="AcylCoA_DH/ox_N_sf"/>
</dbReference>
<dbReference type="PROSITE" id="PS50088">
    <property type="entry name" value="ANK_REPEAT"/>
    <property type="match status" value="8"/>
</dbReference>
<keyword evidence="3" id="KW-0040">ANK repeat</keyword>
<dbReference type="PANTHER" id="PTHR46224:SF64">
    <property type="entry name" value="IQ MOTIF AND ANKYRIN REPEAT DOMAIN-CONTAINING PROTEIN 1"/>
    <property type="match status" value="1"/>
</dbReference>
<gene>
    <name evidence="5" type="ORF">E0L32_007464</name>
</gene>
<keyword evidence="1" id="KW-0285">Flavoprotein</keyword>
<dbReference type="SMART" id="SM00248">
    <property type="entry name" value="ANK"/>
    <property type="match status" value="10"/>
</dbReference>
<dbReference type="SUPFAM" id="SSF56645">
    <property type="entry name" value="Acyl-CoA dehydrogenase NM domain-like"/>
    <property type="match status" value="1"/>
</dbReference>
<comment type="caution">
    <text evidence="5">The sequence shown here is derived from an EMBL/GenBank/DDBJ whole genome shotgun (WGS) entry which is preliminary data.</text>
</comment>
<dbReference type="InterPro" id="IPR013107">
    <property type="entry name" value="Acyl-CoA_DH_C"/>
</dbReference>
<proteinExistence type="predicted"/>
<feature type="repeat" description="ANK" evidence="3">
    <location>
        <begin position="483"/>
        <end position="515"/>
    </location>
</feature>